<gene>
    <name evidence="2" type="ORF">RASY3_01595</name>
    <name evidence="1" type="ORF">RASY3_18025</name>
</gene>
<organism evidence="1 3">
    <name type="scientific">Ruminococcus albus SY3</name>
    <dbReference type="NCBI Taxonomy" id="1341156"/>
    <lineage>
        <taxon>Bacteria</taxon>
        <taxon>Bacillati</taxon>
        <taxon>Bacillota</taxon>
        <taxon>Clostridia</taxon>
        <taxon>Eubacteriales</taxon>
        <taxon>Oscillospiraceae</taxon>
        <taxon>Ruminococcus</taxon>
    </lineage>
</organism>
<reference evidence="1 3" key="1">
    <citation type="submission" date="2013-06" db="EMBL/GenBank/DDBJ databases">
        <title>Rumen cellulosomics: divergent fiber-degrading strategies revealed by comparative genome-wide analysis of six Ruminococcal strains.</title>
        <authorList>
            <person name="Dassa B."/>
            <person name="Borovok I."/>
            <person name="Lamed R."/>
            <person name="Flint H."/>
            <person name="Yeoman C.J."/>
            <person name="White B."/>
            <person name="Bayer E.A."/>
        </authorList>
    </citation>
    <scope>NUCLEOTIDE SEQUENCE [LARGE SCALE GENOMIC DNA]</scope>
    <source>
        <strain evidence="1 3">SY3</strain>
    </source>
</reference>
<dbReference type="OrthoDB" id="1780383at2"/>
<protein>
    <recommendedName>
        <fullName evidence="4">Phage portal protein</fullName>
    </recommendedName>
</protein>
<dbReference type="EMBL" id="JEOB01000001">
    <property type="protein sequence ID" value="EXM40554.1"/>
    <property type="molecule type" value="Genomic_DNA"/>
</dbReference>
<dbReference type="EMBL" id="JEOB01000004">
    <property type="protein sequence ID" value="EXM38173.1"/>
    <property type="molecule type" value="Genomic_DNA"/>
</dbReference>
<accession>A0A011VU82</accession>
<evidence type="ECO:0000313" key="3">
    <source>
        <dbReference type="Proteomes" id="UP000021369"/>
    </source>
</evidence>
<evidence type="ECO:0000313" key="1">
    <source>
        <dbReference type="EMBL" id="EXM38173.1"/>
    </source>
</evidence>
<name>A0A011VU82_RUMAL</name>
<dbReference type="RefSeq" id="WP_037284556.1">
    <property type="nucleotide sequence ID" value="NZ_JEOB01000001.1"/>
</dbReference>
<keyword evidence="3" id="KW-1185">Reference proteome</keyword>
<evidence type="ECO:0000313" key="2">
    <source>
        <dbReference type="EMBL" id="EXM40554.1"/>
    </source>
</evidence>
<comment type="caution">
    <text evidence="1">The sequence shown here is derived from an EMBL/GenBank/DDBJ whole genome shotgun (WGS) entry which is preliminary data.</text>
</comment>
<evidence type="ECO:0008006" key="4">
    <source>
        <dbReference type="Google" id="ProtNLM"/>
    </source>
</evidence>
<dbReference type="Proteomes" id="UP000021369">
    <property type="component" value="Unassembled WGS sequence"/>
</dbReference>
<proteinExistence type="predicted"/>
<sequence length="404" mass="45614">MKKYGIEFLRAKLATKSSRVKLRYNYYDMKTKMRKISALIPPEFRTLTYPLGWCAKGVDSLADRLIYDGFDDDPFGLEEIYSMNNADVLFDSSILSALISACCFLYIDREENGYPRIECIDGMDATGVIDPVTNMLTEGYAVLERNEEGKAILEAYFLPYRTEYYENNSTEPTEVFEHEAPYPLLVPVINRPDARRPFGHSRISRACMGIVQSAMRTMLRTEVGAEFFSVPQKYVVGISQDAEFNNRKATLSSFLKFTKDEDGDHPVLGQFQQQSMAPHLDHMKMLASMFASETHLTLEDLGFNTGNPASYEAICASHEQLRLTARKAQRTFGVGFLNAGYLAACLRDEMAYDRTAFAGTKVAWAPIFEPDASQLSNIGDAANKIQQSFPDYFDEKKLHKVTGL</sequence>
<dbReference type="AlphaFoldDB" id="A0A011VU82"/>
<dbReference type="PATRIC" id="fig|1341156.4.peg.3204"/>